<dbReference type="PANTHER" id="PTHR39469">
    <property type="entry name" value="CHROMOSOME 1, WHOLE GENOME SHOTGUN SEQUENCE"/>
    <property type="match status" value="1"/>
</dbReference>
<evidence type="ECO:0000256" key="1">
    <source>
        <dbReference type="ARBA" id="ARBA00004123"/>
    </source>
</evidence>
<dbReference type="InterPro" id="IPR015351">
    <property type="entry name" value="RBP-J/Cbf11/Cbf12_DNA-bd"/>
</dbReference>
<keyword evidence="7" id="KW-0238">DNA-binding</keyword>
<feature type="compositionally biased region" description="Basic and acidic residues" evidence="11">
    <location>
        <begin position="1017"/>
        <end position="1027"/>
    </location>
</feature>
<keyword evidence="17" id="KW-1185">Reference proteome</keyword>
<keyword evidence="6" id="KW-0805">Transcription regulation</keyword>
<feature type="signal peptide" evidence="13">
    <location>
        <begin position="1"/>
        <end position="27"/>
    </location>
</feature>
<protein>
    <recommendedName>
        <fullName evidence="18">DUF4203 domain-containing protein</fullName>
    </recommendedName>
</protein>
<dbReference type="GO" id="GO:0016020">
    <property type="term" value="C:membrane"/>
    <property type="evidence" value="ECO:0007669"/>
    <property type="project" value="UniProtKB-SubCell"/>
</dbReference>
<dbReference type="SMART" id="SM01268">
    <property type="entry name" value="BTD"/>
    <property type="match status" value="1"/>
</dbReference>
<feature type="region of interest" description="Disordered" evidence="11">
    <location>
        <begin position="973"/>
        <end position="1027"/>
    </location>
</feature>
<dbReference type="Pfam" id="PF09271">
    <property type="entry name" value="LAG1-DNAbind"/>
    <property type="match status" value="2"/>
</dbReference>
<dbReference type="SUPFAM" id="SSF110217">
    <property type="entry name" value="DNA-binding protein LAG-1 (CSL)"/>
    <property type="match status" value="1"/>
</dbReference>
<feature type="region of interest" description="Disordered" evidence="11">
    <location>
        <begin position="903"/>
        <end position="924"/>
    </location>
</feature>
<dbReference type="SMART" id="SM01267">
    <property type="entry name" value="LAG1_DNAbind"/>
    <property type="match status" value="1"/>
</dbReference>
<feature type="region of interest" description="Disordered" evidence="11">
    <location>
        <begin position="526"/>
        <end position="550"/>
    </location>
</feature>
<name>A0A4S4KMY2_9APHY</name>
<evidence type="ECO:0000313" key="16">
    <source>
        <dbReference type="EMBL" id="THG99895.1"/>
    </source>
</evidence>
<gene>
    <name evidence="16" type="ORF">EW026_g2539</name>
</gene>
<dbReference type="EMBL" id="SGPJ01000065">
    <property type="protein sequence ID" value="THG99895.1"/>
    <property type="molecule type" value="Genomic_DNA"/>
</dbReference>
<dbReference type="Proteomes" id="UP000309038">
    <property type="component" value="Unassembled WGS sequence"/>
</dbReference>
<feature type="domain" description="RBP-J/Cbf11/Cbf12 DNA binding" evidence="14">
    <location>
        <begin position="1051"/>
        <end position="1183"/>
    </location>
</feature>
<dbReference type="PANTHER" id="PTHR39469:SF1">
    <property type="entry name" value="DUF4203 DOMAIN-CONTAINING PROTEIN"/>
    <property type="match status" value="1"/>
</dbReference>
<evidence type="ECO:0000256" key="12">
    <source>
        <dbReference type="SAM" id="Phobius"/>
    </source>
</evidence>
<comment type="subcellular location">
    <subcellularLocation>
        <location evidence="2">Membrane</location>
        <topology evidence="2">Multi-pass membrane protein</topology>
    </subcellularLocation>
    <subcellularLocation>
        <location evidence="1">Nucleus</location>
    </subcellularLocation>
</comment>
<comment type="similarity">
    <text evidence="3">Belongs to the Su(H) family.</text>
</comment>
<dbReference type="InterPro" id="IPR015350">
    <property type="entry name" value="Beta-trefoil_DNA-bd_dom"/>
</dbReference>
<dbReference type="GO" id="GO:0006357">
    <property type="term" value="P:regulation of transcription by RNA polymerase II"/>
    <property type="evidence" value="ECO:0007669"/>
    <property type="project" value="InterPro"/>
</dbReference>
<keyword evidence="9" id="KW-0804">Transcription</keyword>
<dbReference type="GO" id="GO:0003700">
    <property type="term" value="F:DNA-binding transcription factor activity"/>
    <property type="evidence" value="ECO:0007669"/>
    <property type="project" value="InterPro"/>
</dbReference>
<dbReference type="GO" id="GO:0005634">
    <property type="term" value="C:nucleus"/>
    <property type="evidence" value="ECO:0007669"/>
    <property type="project" value="UniProtKB-SubCell"/>
</dbReference>
<feature type="region of interest" description="Disordered" evidence="11">
    <location>
        <begin position="370"/>
        <end position="401"/>
    </location>
</feature>
<evidence type="ECO:0000313" key="17">
    <source>
        <dbReference type="Proteomes" id="UP000309038"/>
    </source>
</evidence>
<keyword evidence="5 12" id="KW-1133">Transmembrane helix</keyword>
<feature type="transmembrane region" description="Helical" evidence="12">
    <location>
        <begin position="111"/>
        <end position="130"/>
    </location>
</feature>
<evidence type="ECO:0000256" key="10">
    <source>
        <dbReference type="ARBA" id="ARBA00023242"/>
    </source>
</evidence>
<evidence type="ECO:0000256" key="8">
    <source>
        <dbReference type="ARBA" id="ARBA00023136"/>
    </source>
</evidence>
<feature type="region of interest" description="Disordered" evidence="11">
    <location>
        <begin position="595"/>
        <end position="614"/>
    </location>
</feature>
<feature type="transmembrane region" description="Helical" evidence="12">
    <location>
        <begin position="172"/>
        <end position="193"/>
    </location>
</feature>
<feature type="region of interest" description="Disordered" evidence="11">
    <location>
        <begin position="749"/>
        <end position="862"/>
    </location>
</feature>
<evidence type="ECO:0000256" key="3">
    <source>
        <dbReference type="ARBA" id="ARBA00009704"/>
    </source>
</evidence>
<feature type="region of interest" description="Disordered" evidence="11">
    <location>
        <begin position="501"/>
        <end position="520"/>
    </location>
</feature>
<feature type="compositionally biased region" description="Basic and acidic residues" evidence="11">
    <location>
        <begin position="391"/>
        <end position="401"/>
    </location>
</feature>
<evidence type="ECO:0008006" key="18">
    <source>
        <dbReference type="Google" id="ProtNLM"/>
    </source>
</evidence>
<evidence type="ECO:0000256" key="4">
    <source>
        <dbReference type="ARBA" id="ARBA00022692"/>
    </source>
</evidence>
<reference evidence="16 17" key="1">
    <citation type="submission" date="2019-02" db="EMBL/GenBank/DDBJ databases">
        <title>Genome sequencing of the rare red list fungi Phlebia centrifuga.</title>
        <authorList>
            <person name="Buettner E."/>
            <person name="Kellner H."/>
        </authorList>
    </citation>
    <scope>NUCLEOTIDE SEQUENCE [LARGE SCALE GENOMIC DNA]</scope>
    <source>
        <strain evidence="16 17">DSM 108282</strain>
    </source>
</reference>
<organism evidence="16 17">
    <name type="scientific">Hermanssonia centrifuga</name>
    <dbReference type="NCBI Taxonomy" id="98765"/>
    <lineage>
        <taxon>Eukaryota</taxon>
        <taxon>Fungi</taxon>
        <taxon>Dikarya</taxon>
        <taxon>Basidiomycota</taxon>
        <taxon>Agaricomycotina</taxon>
        <taxon>Agaricomycetes</taxon>
        <taxon>Polyporales</taxon>
        <taxon>Meruliaceae</taxon>
        <taxon>Hermanssonia</taxon>
    </lineage>
</organism>
<dbReference type="Pfam" id="PF09270">
    <property type="entry name" value="BTD"/>
    <property type="match status" value="1"/>
</dbReference>
<dbReference type="InterPro" id="IPR025256">
    <property type="entry name" value="TM7S3/TM198-like_dom"/>
</dbReference>
<feature type="compositionally biased region" description="Low complexity" evidence="11">
    <location>
        <begin position="502"/>
        <end position="520"/>
    </location>
</feature>
<evidence type="ECO:0000256" key="6">
    <source>
        <dbReference type="ARBA" id="ARBA00023015"/>
    </source>
</evidence>
<evidence type="ECO:0000256" key="2">
    <source>
        <dbReference type="ARBA" id="ARBA00004141"/>
    </source>
</evidence>
<feature type="transmembrane region" description="Helical" evidence="12">
    <location>
        <begin position="252"/>
        <end position="274"/>
    </location>
</feature>
<keyword evidence="13" id="KW-0732">Signal</keyword>
<feature type="compositionally biased region" description="Pro residues" evidence="11">
    <location>
        <begin position="604"/>
        <end position="614"/>
    </location>
</feature>
<feature type="domain" description="Beta-trefoil DNA-binding" evidence="15">
    <location>
        <begin position="1184"/>
        <end position="1359"/>
    </location>
</feature>
<dbReference type="GO" id="GO:0000978">
    <property type="term" value="F:RNA polymerase II cis-regulatory region sequence-specific DNA binding"/>
    <property type="evidence" value="ECO:0007669"/>
    <property type="project" value="InterPro"/>
</dbReference>
<dbReference type="Gene3D" id="2.60.40.1450">
    <property type="entry name" value="LAG1, DNA binding domain"/>
    <property type="match status" value="1"/>
</dbReference>
<keyword evidence="10" id="KW-0539">Nucleus</keyword>
<dbReference type="InterPro" id="IPR036358">
    <property type="entry name" value="BTD_sf"/>
</dbReference>
<keyword evidence="8 12" id="KW-0472">Membrane</keyword>
<keyword evidence="4 12" id="KW-0812">Transmembrane</keyword>
<dbReference type="Gene3D" id="2.80.10.50">
    <property type="match status" value="1"/>
</dbReference>
<feature type="transmembrane region" description="Helical" evidence="12">
    <location>
        <begin position="137"/>
        <end position="160"/>
    </location>
</feature>
<evidence type="ECO:0000259" key="14">
    <source>
        <dbReference type="SMART" id="SM01267"/>
    </source>
</evidence>
<feature type="compositionally biased region" description="Basic and acidic residues" evidence="11">
    <location>
        <begin position="749"/>
        <end position="760"/>
    </location>
</feature>
<feature type="transmembrane region" description="Helical" evidence="12">
    <location>
        <begin position="198"/>
        <end position="216"/>
    </location>
</feature>
<evidence type="ECO:0000256" key="7">
    <source>
        <dbReference type="ARBA" id="ARBA00023125"/>
    </source>
</evidence>
<evidence type="ECO:0000256" key="5">
    <source>
        <dbReference type="ARBA" id="ARBA00022989"/>
    </source>
</evidence>
<proteinExistence type="inferred from homology"/>
<evidence type="ECO:0000256" key="11">
    <source>
        <dbReference type="SAM" id="MobiDB-lite"/>
    </source>
</evidence>
<evidence type="ECO:0000259" key="15">
    <source>
        <dbReference type="SMART" id="SM01268"/>
    </source>
</evidence>
<sequence length="1605" mass="174223">MLSQVCKLWSSTLVIAFFLLASLGAQASPSATNSQGSSISVTQFTTVSLTTASATLSTVVRNGTSLIPTVTVVPVVLNVTVTETSTTYPSATSSATPTPDPNKLATILDPAFGVLGAILILTGIPSAFLGHKNRWTSFFLIGFYTLSLVCVVLILKFGVLQAINPPSQTLRGLFVLACGVAGVAGGGIAIFFWKVTRYFIGAWGGLAFGLWIQCFRDGGLIRPVGFRWIMYIGCGVVGFVLCTIPKIHYQTILVSTAFVGATSFMLGVDCFTSADLKEFYMWNLGFDALFPRFVNRGVQFPVSQTMEIELGLLGAVALMGIAVQFRVLKILQRKLAEIKEEQHRRDEAAELHAAEQFRNLDLEKDAWEREHPSLPKHGRNDSTFSSSPLMKEGDMSGDEKQTSTFTLVGGPRQRYQSGVSSFMAAAEGRQSPGALPALDLGVDLEADVPQNYITEVSDYKGVRNRTPSITLTVAQELEDLKKKEELLSEIQNIRRSLDLLKSETPAPSSSSESRRPSFTSRRTLSHDLGAFPLAGPSHLRPPRSEDPARGRVHSMDLLASRADLGSTIGRPTSVPLPDDNEDWNAYVRERKLLQPPSGVTQPIPITPVSPTPRLPLSPAVAEALLLRKRRESSLSFGQASPIVDESRSPPIRNSVSLQREFSPDEIPIALRPQLQKSESQEYAPGILLPPRNGDHSPVVKGDTARVMSFEELTERHKEKLRQLQQPLTQSEKEQADIIAARSRWERAKESEKQAVLKRQADQAAAASKEAKRKAERANDLPRNSISLNEPSRGHGHTRSLSADMLAAVDDTTMSSKRMSTMKVEDWQRRRLDDAGPGARPQEPSSDRQSEIPFPDSTRQRHHRESFFPSETLFAPSQHSDSDSEEPWLWLQEYEGAGERDIENSSPVILPSADFPVQGSSSSHILDKTEDTDFEWDDAIRQEDKLGILSMQTPSPSSTQEAASAIETILAAASATPPESDPNGSHAKWTPNVTLGHPPRDPHGALPGPSTQRTSTKRKLETSEADDPHTKIRRIVRNHVLQNPAQATPMTTVLCLHAAVAQKSYGSEKRFLCPPPIVRIEGPVWNMKSQQLSMAVVSEGGERSFEQRAPVDHNLTASFKFLHVTGSAKSKSFQLSLDIAEPPVSPPDGGDVANSGRIWASFESAPVTIISKPSKKTAKTRNLSSCILAGGPVSLFNRINSQTVRTKYMTVDNTQLSASNVSWAAFNVSVVRSQQEESQLGPQPVTYGSEIQLTDTASGIQTAPLIIRKVEKGRIAHEDDGPVSQMQKIALQRVNPDGSRHYLSAAGPAPGSAGVVTPPTPGLANQAGTHPLMFQAPRIREEVKDGVRLITDEVDDYLCWTIVGISKFQYTFFDAFGQNASVPELPITPFPTLFTAPVYRPSGNEINAPGIMELTVANFFYSDPKTNGQQALDVYIGSFGPLSCRIFKAPGAGPLTNISSSPFATEVGADGVSRTEHPYIPAYTGPPPVHNIVLVDMPPVGELLKALEEDLAISPVVDNSVSADRQAVGSSAGGSPEPNPGISSLGGKTLPLLFIRACDGVGYHSGRSITFENVFTSMDIAGGSLDGVQFMMTAQGGYQGWTLRVL</sequence>
<comment type="caution">
    <text evidence="16">The sequence shown here is derived from an EMBL/GenBank/DDBJ whole genome shotgun (WGS) entry which is preliminary data.</text>
</comment>
<dbReference type="InterPro" id="IPR008967">
    <property type="entry name" value="p53-like_TF_DNA-bd_sf"/>
</dbReference>
<dbReference type="InterPro" id="IPR037095">
    <property type="entry name" value="RBP-J/Cbf11_DNA-bd_sf"/>
</dbReference>
<feature type="chain" id="PRO_5020234694" description="DUF4203 domain-containing protein" evidence="13">
    <location>
        <begin position="28"/>
        <end position="1605"/>
    </location>
</feature>
<evidence type="ECO:0000256" key="13">
    <source>
        <dbReference type="SAM" id="SignalP"/>
    </source>
</evidence>
<dbReference type="SUPFAM" id="SSF49417">
    <property type="entry name" value="p53-like transcription factors"/>
    <property type="match status" value="1"/>
</dbReference>
<evidence type="ECO:0000256" key="9">
    <source>
        <dbReference type="ARBA" id="ARBA00023163"/>
    </source>
</evidence>
<feature type="compositionally biased region" description="Basic and acidic residues" evidence="11">
    <location>
        <begin position="822"/>
        <end position="833"/>
    </location>
</feature>
<dbReference type="Pfam" id="PF13886">
    <property type="entry name" value="TM7S3_TM198"/>
    <property type="match status" value="1"/>
</dbReference>
<accession>A0A4S4KMY2</accession>
<feature type="transmembrane region" description="Helical" evidence="12">
    <location>
        <begin position="228"/>
        <end position="245"/>
    </location>
</feature>